<feature type="transmembrane region" description="Helical" evidence="3">
    <location>
        <begin position="194"/>
        <end position="213"/>
    </location>
</feature>
<dbReference type="EMBL" id="MU839832">
    <property type="protein sequence ID" value="KAK1756112.1"/>
    <property type="molecule type" value="Genomic_DNA"/>
</dbReference>
<keyword evidence="4" id="KW-0732">Signal</keyword>
<protein>
    <submittedName>
        <fullName evidence="5">Major facilitator superfamily domain-containing protein</fullName>
    </submittedName>
</protein>
<dbReference type="AlphaFoldDB" id="A0AAJ0BFY6"/>
<feature type="chain" id="PRO_5042490251" evidence="4">
    <location>
        <begin position="20"/>
        <end position="347"/>
    </location>
</feature>
<reference evidence="5" key="1">
    <citation type="submission" date="2023-06" db="EMBL/GenBank/DDBJ databases">
        <title>Genome-scale phylogeny and comparative genomics of the fungal order Sordariales.</title>
        <authorList>
            <consortium name="Lawrence Berkeley National Laboratory"/>
            <person name="Hensen N."/>
            <person name="Bonometti L."/>
            <person name="Westerberg I."/>
            <person name="Brannstrom I.O."/>
            <person name="Guillou S."/>
            <person name="Cros-Aarteil S."/>
            <person name="Calhoun S."/>
            <person name="Haridas S."/>
            <person name="Kuo A."/>
            <person name="Mondo S."/>
            <person name="Pangilinan J."/>
            <person name="Riley R."/>
            <person name="Labutti K."/>
            <person name="Andreopoulos B."/>
            <person name="Lipzen A."/>
            <person name="Chen C."/>
            <person name="Yanf M."/>
            <person name="Daum C."/>
            <person name="Ng V."/>
            <person name="Clum A."/>
            <person name="Steindorff A."/>
            <person name="Ohm R."/>
            <person name="Martin F."/>
            <person name="Silar P."/>
            <person name="Natvig D."/>
            <person name="Lalanne C."/>
            <person name="Gautier V."/>
            <person name="Ament-Velasquez S.L."/>
            <person name="Kruys A."/>
            <person name="Hutchinson M.I."/>
            <person name="Powell A.J."/>
            <person name="Barry K."/>
            <person name="Miller A.N."/>
            <person name="Grigoriev I.V."/>
            <person name="Debuchy R."/>
            <person name="Gladieux P."/>
            <person name="Thoren M.H."/>
            <person name="Johannesson H."/>
        </authorList>
    </citation>
    <scope>NUCLEOTIDE SEQUENCE</scope>
    <source>
        <strain evidence="5">PSN4</strain>
    </source>
</reference>
<feature type="transmembrane region" description="Helical" evidence="3">
    <location>
        <begin position="169"/>
        <end position="187"/>
    </location>
</feature>
<comment type="caution">
    <text evidence="5">The sequence shown here is derived from an EMBL/GenBank/DDBJ whole genome shotgun (WGS) entry which is preliminary data.</text>
</comment>
<name>A0AAJ0BFY6_9PEZI</name>
<gene>
    <name evidence="5" type="ORF">QBC47DRAFT_379130</name>
</gene>
<feature type="transmembrane region" description="Helical" evidence="3">
    <location>
        <begin position="49"/>
        <end position="70"/>
    </location>
</feature>
<keyword evidence="6" id="KW-1185">Reference proteome</keyword>
<comment type="subcellular location">
    <subcellularLocation>
        <location evidence="1">Membrane</location>
        <topology evidence="1">Multi-pass membrane protein</topology>
    </subcellularLocation>
</comment>
<evidence type="ECO:0000313" key="5">
    <source>
        <dbReference type="EMBL" id="KAK1756112.1"/>
    </source>
</evidence>
<keyword evidence="3" id="KW-1133">Transmembrane helix</keyword>
<evidence type="ECO:0000256" key="2">
    <source>
        <dbReference type="ARBA" id="ARBA00006727"/>
    </source>
</evidence>
<evidence type="ECO:0000256" key="3">
    <source>
        <dbReference type="SAM" id="Phobius"/>
    </source>
</evidence>
<dbReference type="Proteomes" id="UP001239445">
    <property type="component" value="Unassembled WGS sequence"/>
</dbReference>
<feature type="transmembrane region" description="Helical" evidence="3">
    <location>
        <begin position="319"/>
        <end position="341"/>
    </location>
</feature>
<proteinExistence type="inferred from homology"/>
<keyword evidence="3" id="KW-0472">Membrane</keyword>
<feature type="transmembrane region" description="Helical" evidence="3">
    <location>
        <begin position="280"/>
        <end position="299"/>
    </location>
</feature>
<feature type="transmembrane region" description="Helical" evidence="3">
    <location>
        <begin position="82"/>
        <end position="101"/>
    </location>
</feature>
<feature type="signal peptide" evidence="4">
    <location>
        <begin position="1"/>
        <end position="19"/>
    </location>
</feature>
<keyword evidence="3" id="KW-0812">Transmembrane</keyword>
<feature type="transmembrane region" description="Helical" evidence="3">
    <location>
        <begin position="219"/>
        <end position="241"/>
    </location>
</feature>
<dbReference type="SUPFAM" id="SSF103473">
    <property type="entry name" value="MFS general substrate transporter"/>
    <property type="match status" value="1"/>
</dbReference>
<dbReference type="GO" id="GO:0016020">
    <property type="term" value="C:membrane"/>
    <property type="evidence" value="ECO:0007669"/>
    <property type="project" value="UniProtKB-SubCell"/>
</dbReference>
<evidence type="ECO:0000313" key="6">
    <source>
        <dbReference type="Proteomes" id="UP001239445"/>
    </source>
</evidence>
<evidence type="ECO:0000256" key="4">
    <source>
        <dbReference type="SAM" id="SignalP"/>
    </source>
</evidence>
<dbReference type="PANTHER" id="PTHR11360:SF287">
    <property type="entry name" value="MFS MONOCARBOXYLATE TRANSPORTER"/>
    <property type="match status" value="1"/>
</dbReference>
<organism evidence="5 6">
    <name type="scientific">Echria macrotheca</name>
    <dbReference type="NCBI Taxonomy" id="438768"/>
    <lineage>
        <taxon>Eukaryota</taxon>
        <taxon>Fungi</taxon>
        <taxon>Dikarya</taxon>
        <taxon>Ascomycota</taxon>
        <taxon>Pezizomycotina</taxon>
        <taxon>Sordariomycetes</taxon>
        <taxon>Sordariomycetidae</taxon>
        <taxon>Sordariales</taxon>
        <taxon>Schizotheciaceae</taxon>
        <taxon>Echria</taxon>
    </lineage>
</organism>
<dbReference type="PANTHER" id="PTHR11360">
    <property type="entry name" value="MONOCARBOXYLATE TRANSPORTER"/>
    <property type="match status" value="1"/>
</dbReference>
<feature type="transmembrane region" description="Helical" evidence="3">
    <location>
        <begin position="23"/>
        <end position="40"/>
    </location>
</feature>
<dbReference type="InterPro" id="IPR050327">
    <property type="entry name" value="Proton-linked_MCT"/>
</dbReference>
<dbReference type="InterPro" id="IPR036259">
    <property type="entry name" value="MFS_trans_sf"/>
</dbReference>
<accession>A0AAJ0BFY6</accession>
<comment type="similarity">
    <text evidence="2">Belongs to the major facilitator superfamily. Monocarboxylate porter (TC 2.A.1.13) family.</text>
</comment>
<evidence type="ECO:0000256" key="1">
    <source>
        <dbReference type="ARBA" id="ARBA00004141"/>
    </source>
</evidence>
<dbReference type="InterPro" id="IPR011701">
    <property type="entry name" value="MFS"/>
</dbReference>
<sequence length="347" mass="36723">MCLALALSSLCTTVPQLIATQGVLYAIGGSITYSPCIVYLDEWFARRKGLAYGVMWSGTGLAGVILPLFLEYLLSTHGYETTLRIFAGLVFALTAPLAYFVRPRVPIPSGGSSHTKPFSSFRFVYSRPFLLYQLFNAVEATGFFLPGIYLPSYASSVLKAGPFPSALPVLLLNVASVFGCVAMGSLIDRADVTTCILVSTAGATAGTFLLWGLSTNLAVLYVFAIVYGLFAGSFTSAWPGIMRDITRREKLAAEVASSSNSGSEGENNGNNRTSTADPSMVFAFLALGRGVGNVVSGPLSEALIRNSPWKGEAFSGYGSGFGTLIAFTGATALFGGGSFLWKKLGWL</sequence>
<dbReference type="Pfam" id="PF07690">
    <property type="entry name" value="MFS_1"/>
    <property type="match status" value="1"/>
</dbReference>
<feature type="transmembrane region" description="Helical" evidence="3">
    <location>
        <begin position="129"/>
        <end position="149"/>
    </location>
</feature>
<dbReference type="GO" id="GO:0022857">
    <property type="term" value="F:transmembrane transporter activity"/>
    <property type="evidence" value="ECO:0007669"/>
    <property type="project" value="InterPro"/>
</dbReference>
<dbReference type="Gene3D" id="1.20.1250.20">
    <property type="entry name" value="MFS general substrate transporter like domains"/>
    <property type="match status" value="2"/>
</dbReference>